<accession>A0A1M6F968</accession>
<dbReference type="Gene3D" id="2.60.40.1630">
    <property type="entry name" value="bacillus anthracis domain"/>
    <property type="match status" value="1"/>
</dbReference>
<dbReference type="EMBL" id="FQZO01000002">
    <property type="protein sequence ID" value="SHI94206.1"/>
    <property type="molecule type" value="Genomic_DNA"/>
</dbReference>
<proteinExistence type="predicted"/>
<evidence type="ECO:0000259" key="2">
    <source>
        <dbReference type="Pfam" id="PF13786"/>
    </source>
</evidence>
<dbReference type="Pfam" id="PF13786">
    <property type="entry name" value="DUF4179"/>
    <property type="match status" value="1"/>
</dbReference>
<sequence>MFDREEETLMRVAENINQGFKSSDIDEYIKSGISLGKKKKRRAKMRMYTSVVALFTFIMLITSIRISPAFAYYVSKVPGFNYIVKLINYDKGIKDAVDNNFVEQINASQEHDDIVFTIKDIIIDNSKAIIFYSIENKGDHRFVNLHNMSFKDEKEDESTIAGSGWSYFINKDMNIYKKLEESVEIDFNEKSQIPETLLISIKLKESKGEGYSENSAELLPYTWDFKIHIDKKKFEDMSKRYTLNKNIEIEGQRIIFKALTITPTRMALEIEYDKNNTKKILGFDDIEIVDENGENRSTIINGISGTKIDDYNEIIYFQSNYFADPKELYIKGSSIRALDKDKCTVEIDIENNKLLKAPDDKFILNSVNKGDKELILDYKVISNDPKDKDNHYNSFHNGIKDSNGKIYQEHRGTSSSSSSVSSTTSYITIDSKIKSPIYLNISNYPAWIKGDFKIKVK</sequence>
<dbReference type="AlphaFoldDB" id="A0A1M6F968"/>
<evidence type="ECO:0000313" key="5">
    <source>
        <dbReference type="Proteomes" id="UP000184080"/>
    </source>
</evidence>
<keyword evidence="5" id="KW-1185">Reference proteome</keyword>
<feature type="domain" description="DUF4179" evidence="2">
    <location>
        <begin position="40"/>
        <end position="135"/>
    </location>
</feature>
<dbReference type="Pfam" id="PF18705">
    <property type="entry name" value="DUF5643"/>
    <property type="match status" value="1"/>
</dbReference>
<gene>
    <name evidence="4" type="ORF">SAMN05444401_1850</name>
</gene>
<evidence type="ECO:0008006" key="6">
    <source>
        <dbReference type="Google" id="ProtNLM"/>
    </source>
</evidence>
<evidence type="ECO:0000259" key="3">
    <source>
        <dbReference type="Pfam" id="PF18705"/>
    </source>
</evidence>
<feature type="transmembrane region" description="Helical" evidence="1">
    <location>
        <begin position="47"/>
        <end position="66"/>
    </location>
</feature>
<reference evidence="4 5" key="1">
    <citation type="submission" date="2016-11" db="EMBL/GenBank/DDBJ databases">
        <authorList>
            <person name="Jaros S."/>
            <person name="Januszkiewicz K."/>
            <person name="Wedrychowicz H."/>
        </authorList>
    </citation>
    <scope>NUCLEOTIDE SEQUENCE [LARGE SCALE GENOMIC DNA]</scope>
    <source>
        <strain evidence="4 5">DSM 21864</strain>
    </source>
</reference>
<evidence type="ECO:0000313" key="4">
    <source>
        <dbReference type="EMBL" id="SHI94206.1"/>
    </source>
</evidence>
<dbReference type="RefSeq" id="WP_083599809.1">
    <property type="nucleotide sequence ID" value="NZ_FQZO01000002.1"/>
</dbReference>
<dbReference type="InterPro" id="IPR040680">
    <property type="entry name" value="DUF5643"/>
</dbReference>
<dbReference type="InterPro" id="IPR025436">
    <property type="entry name" value="DUF4179"/>
</dbReference>
<protein>
    <recommendedName>
        <fullName evidence="6">DUF4179 domain-containing protein</fullName>
    </recommendedName>
</protein>
<name>A0A1M6F968_9CLOT</name>
<feature type="domain" description="DUF5643" evidence="3">
    <location>
        <begin position="238"/>
        <end position="348"/>
    </location>
</feature>
<keyword evidence="1" id="KW-0812">Transmembrane</keyword>
<keyword evidence="1" id="KW-1133">Transmembrane helix</keyword>
<keyword evidence="1" id="KW-0472">Membrane</keyword>
<dbReference type="OrthoDB" id="2725974at2"/>
<dbReference type="STRING" id="1121298.SAMN05444401_1850"/>
<organism evidence="4 5">
    <name type="scientific">Clostridium amylolyticum</name>
    <dbReference type="NCBI Taxonomy" id="1121298"/>
    <lineage>
        <taxon>Bacteria</taxon>
        <taxon>Bacillati</taxon>
        <taxon>Bacillota</taxon>
        <taxon>Clostridia</taxon>
        <taxon>Eubacteriales</taxon>
        <taxon>Clostridiaceae</taxon>
        <taxon>Clostridium</taxon>
    </lineage>
</organism>
<evidence type="ECO:0000256" key="1">
    <source>
        <dbReference type="SAM" id="Phobius"/>
    </source>
</evidence>
<dbReference type="Proteomes" id="UP000184080">
    <property type="component" value="Unassembled WGS sequence"/>
</dbReference>